<dbReference type="InterPro" id="IPR011701">
    <property type="entry name" value="MFS"/>
</dbReference>
<reference evidence="7" key="1">
    <citation type="submission" date="2014-01" db="EMBL/GenBank/DDBJ databases">
        <title>The genome of the white-rot fungus Pycnoporus cinnabarinus: a basidiomycete model with a versatile arsenal for lignocellulosic biomass breakdown.</title>
        <authorList>
            <person name="Levasseur A."/>
            <person name="Lomascolo A."/>
            <person name="Ruiz-Duenas F.J."/>
            <person name="Uzan E."/>
            <person name="Piumi F."/>
            <person name="Kues U."/>
            <person name="Ram A.F.J."/>
            <person name="Murat C."/>
            <person name="Haon M."/>
            <person name="Benoit I."/>
            <person name="Arfi Y."/>
            <person name="Chevret D."/>
            <person name="Drula E."/>
            <person name="Kwon M.J."/>
            <person name="Gouret P."/>
            <person name="Lesage-Meessen L."/>
            <person name="Lombard V."/>
            <person name="Mariette J."/>
            <person name="Noirot C."/>
            <person name="Park J."/>
            <person name="Patyshakuliyeva A."/>
            <person name="Wieneger R.A.B."/>
            <person name="Wosten H.A.B."/>
            <person name="Martin F."/>
            <person name="Coutinho P.M."/>
            <person name="de Vries R."/>
            <person name="Martinez A.T."/>
            <person name="Klopp C."/>
            <person name="Pontarotti P."/>
            <person name="Henrissat B."/>
            <person name="Record E."/>
        </authorList>
    </citation>
    <scope>NUCLEOTIDE SEQUENCE [LARGE SCALE GENOMIC DNA]</scope>
    <source>
        <strain evidence="7">BRFM137</strain>
    </source>
</reference>
<keyword evidence="3 5" id="KW-1133">Transmembrane helix</keyword>
<evidence type="ECO:0000256" key="4">
    <source>
        <dbReference type="ARBA" id="ARBA00023136"/>
    </source>
</evidence>
<dbReference type="InterPro" id="IPR020846">
    <property type="entry name" value="MFS_dom"/>
</dbReference>
<feature type="transmembrane region" description="Helical" evidence="5">
    <location>
        <begin position="185"/>
        <end position="205"/>
    </location>
</feature>
<name>A0A060SBT9_PYCCI</name>
<dbReference type="OrthoDB" id="3437016at2759"/>
<feature type="transmembrane region" description="Helical" evidence="5">
    <location>
        <begin position="353"/>
        <end position="372"/>
    </location>
</feature>
<feature type="transmembrane region" description="Helical" evidence="5">
    <location>
        <begin position="212"/>
        <end position="233"/>
    </location>
</feature>
<dbReference type="AlphaFoldDB" id="A0A060SBT9"/>
<comment type="caution">
    <text evidence="7">The sequence shown here is derived from an EMBL/GenBank/DDBJ whole genome shotgun (WGS) entry which is preliminary data.</text>
</comment>
<evidence type="ECO:0000259" key="6">
    <source>
        <dbReference type="PROSITE" id="PS50850"/>
    </source>
</evidence>
<feature type="transmembrane region" description="Helical" evidence="5">
    <location>
        <begin position="149"/>
        <end position="173"/>
    </location>
</feature>
<dbReference type="GO" id="GO:0000329">
    <property type="term" value="C:fungal-type vacuole membrane"/>
    <property type="evidence" value="ECO:0007669"/>
    <property type="project" value="TreeGrafter"/>
</dbReference>
<evidence type="ECO:0000313" key="8">
    <source>
        <dbReference type="Proteomes" id="UP000029665"/>
    </source>
</evidence>
<gene>
    <name evidence="7" type="ORF">BN946_scf184697.g26</name>
</gene>
<keyword evidence="4 5" id="KW-0472">Membrane</keyword>
<dbReference type="OMA" id="TICCYLM"/>
<feature type="transmembrane region" description="Helical" evidence="5">
    <location>
        <begin position="253"/>
        <end position="271"/>
    </location>
</feature>
<sequence length="379" mass="40128">MSDIAPLRKRGTLQGFGNIAFAAGQATGAPLGGFLADSIGWRWLEPCVPLTALAILSVGFGLKLPHSSTGDFRAKLVRIDFAGAATLVIAVFTLLLGLDRGGNVAWNDRITIASLSASVVFLAAFTAVELRWAREPFAPKRIVANRALLASYLCNLFSSGAAITLVYHISLYLQAVRGASASDVGLILLPTIFGGVTGSLTTGLVMQSTGRYYVLTIVVFTVMLAGNLTVALVTGVVKYSLLALIIGSAANNLGYGSGLTSTLVSLIANAGPEDQAIATAVSYLFRSLGSVIGLSVGTTLTQDFLRQSLHRRLSGANVDEIVKRVRESLEYLEQLEPVVREQVIHAYQDGLQAAFWFTVGLSAMTVVITFFVKEQPLAG</sequence>
<keyword evidence="8" id="KW-1185">Reference proteome</keyword>
<dbReference type="SUPFAM" id="SSF103473">
    <property type="entry name" value="MFS general substrate transporter"/>
    <property type="match status" value="1"/>
</dbReference>
<dbReference type="STRING" id="5643.A0A060SBT9"/>
<dbReference type="Gene3D" id="1.20.1250.20">
    <property type="entry name" value="MFS general substrate transporter like domains"/>
    <property type="match status" value="2"/>
</dbReference>
<dbReference type="PANTHER" id="PTHR23501">
    <property type="entry name" value="MAJOR FACILITATOR SUPERFAMILY"/>
    <property type="match status" value="1"/>
</dbReference>
<accession>A0A060SBT9</accession>
<dbReference type="Pfam" id="PF07690">
    <property type="entry name" value="MFS_1"/>
    <property type="match status" value="1"/>
</dbReference>
<evidence type="ECO:0000256" key="1">
    <source>
        <dbReference type="ARBA" id="ARBA00004141"/>
    </source>
</evidence>
<dbReference type="InterPro" id="IPR036259">
    <property type="entry name" value="MFS_trans_sf"/>
</dbReference>
<feature type="transmembrane region" description="Helical" evidence="5">
    <location>
        <begin position="76"/>
        <end position="98"/>
    </location>
</feature>
<evidence type="ECO:0000256" key="2">
    <source>
        <dbReference type="ARBA" id="ARBA00022692"/>
    </source>
</evidence>
<dbReference type="PROSITE" id="PS50850">
    <property type="entry name" value="MFS"/>
    <property type="match status" value="1"/>
</dbReference>
<proteinExistence type="predicted"/>
<feature type="transmembrane region" description="Helical" evidence="5">
    <location>
        <begin position="283"/>
        <end position="301"/>
    </location>
</feature>
<dbReference type="PANTHER" id="PTHR23501:SF84">
    <property type="entry name" value="VACUOLAR MEMBRANE AMINO ACID UPTAKE TRANSPORTER FNX2"/>
    <property type="match status" value="1"/>
</dbReference>
<evidence type="ECO:0000256" key="5">
    <source>
        <dbReference type="SAM" id="Phobius"/>
    </source>
</evidence>
<feature type="domain" description="Major facilitator superfamily (MFS) profile" evidence="6">
    <location>
        <begin position="1"/>
        <end position="377"/>
    </location>
</feature>
<comment type="subcellular location">
    <subcellularLocation>
        <location evidence="1">Membrane</location>
        <topology evidence="1">Multi-pass membrane protein</topology>
    </subcellularLocation>
</comment>
<dbReference type="Proteomes" id="UP000029665">
    <property type="component" value="Unassembled WGS sequence"/>
</dbReference>
<dbReference type="EMBL" id="CCBP010000054">
    <property type="protein sequence ID" value="CDO69754.1"/>
    <property type="molecule type" value="Genomic_DNA"/>
</dbReference>
<protein>
    <recommendedName>
        <fullName evidence="6">Major facilitator superfamily (MFS) profile domain-containing protein</fullName>
    </recommendedName>
</protein>
<dbReference type="HOGENOM" id="CLU_000960_22_3_1"/>
<dbReference type="GO" id="GO:0015174">
    <property type="term" value="F:basic amino acid transmembrane transporter activity"/>
    <property type="evidence" value="ECO:0007669"/>
    <property type="project" value="TreeGrafter"/>
</dbReference>
<evidence type="ECO:0000256" key="3">
    <source>
        <dbReference type="ARBA" id="ARBA00022989"/>
    </source>
</evidence>
<organism evidence="7 8">
    <name type="scientific">Pycnoporus cinnabarinus</name>
    <name type="common">Cinnabar-red polypore</name>
    <name type="synonym">Trametes cinnabarina</name>
    <dbReference type="NCBI Taxonomy" id="5643"/>
    <lineage>
        <taxon>Eukaryota</taxon>
        <taxon>Fungi</taxon>
        <taxon>Dikarya</taxon>
        <taxon>Basidiomycota</taxon>
        <taxon>Agaricomycotina</taxon>
        <taxon>Agaricomycetes</taxon>
        <taxon>Polyporales</taxon>
        <taxon>Polyporaceae</taxon>
        <taxon>Trametes</taxon>
    </lineage>
</organism>
<keyword evidence="2 5" id="KW-0812">Transmembrane</keyword>
<feature type="transmembrane region" description="Helical" evidence="5">
    <location>
        <begin position="43"/>
        <end position="64"/>
    </location>
</feature>
<feature type="transmembrane region" description="Helical" evidence="5">
    <location>
        <begin position="110"/>
        <end position="128"/>
    </location>
</feature>
<evidence type="ECO:0000313" key="7">
    <source>
        <dbReference type="EMBL" id="CDO69754.1"/>
    </source>
</evidence>